<name>A0A432W7R4_9GAMM</name>
<dbReference type="InterPro" id="IPR007466">
    <property type="entry name" value="Peptidyl-Arg-deiminase_porph"/>
</dbReference>
<organism evidence="2 3">
    <name type="scientific">Aliidiomarina minuta</name>
    <dbReference type="NCBI Taxonomy" id="880057"/>
    <lineage>
        <taxon>Bacteria</taxon>
        <taxon>Pseudomonadati</taxon>
        <taxon>Pseudomonadota</taxon>
        <taxon>Gammaproteobacteria</taxon>
        <taxon>Alteromonadales</taxon>
        <taxon>Idiomarinaceae</taxon>
        <taxon>Aliidiomarina</taxon>
    </lineage>
</organism>
<dbReference type="AlphaFoldDB" id="A0A432W7R4"/>
<proteinExistence type="predicted"/>
<reference evidence="2 3" key="1">
    <citation type="journal article" date="2011" name="Front. Microbiol.">
        <title>Genomic signatures of strain selection and enhancement in Bacillus atrophaeus var. globigii, a historical biowarfare simulant.</title>
        <authorList>
            <person name="Gibbons H.S."/>
            <person name="Broomall S.M."/>
            <person name="McNew L.A."/>
            <person name="Daligault H."/>
            <person name="Chapman C."/>
            <person name="Bruce D."/>
            <person name="Karavis M."/>
            <person name="Krepps M."/>
            <person name="McGregor P.A."/>
            <person name="Hong C."/>
            <person name="Park K.H."/>
            <person name="Akmal A."/>
            <person name="Feldman A."/>
            <person name="Lin J.S."/>
            <person name="Chang W.E."/>
            <person name="Higgs B.W."/>
            <person name="Demirev P."/>
            <person name="Lindquist J."/>
            <person name="Liem A."/>
            <person name="Fochler E."/>
            <person name="Read T.D."/>
            <person name="Tapia R."/>
            <person name="Johnson S."/>
            <person name="Bishop-Lilly K.A."/>
            <person name="Detter C."/>
            <person name="Han C."/>
            <person name="Sozhamannan S."/>
            <person name="Rosenzweig C.N."/>
            <person name="Skowronski E.W."/>
        </authorList>
    </citation>
    <scope>NUCLEOTIDE SEQUENCE [LARGE SCALE GENOMIC DNA]</scope>
    <source>
        <strain evidence="2 3">MLST1</strain>
    </source>
</reference>
<dbReference type="PANTHER" id="PTHR31377">
    <property type="entry name" value="AGMATINE DEIMINASE-RELATED"/>
    <property type="match status" value="1"/>
</dbReference>
<dbReference type="Proteomes" id="UP000288293">
    <property type="component" value="Unassembled WGS sequence"/>
</dbReference>
<dbReference type="GO" id="GO:0004668">
    <property type="term" value="F:protein-arginine deiminase activity"/>
    <property type="evidence" value="ECO:0007669"/>
    <property type="project" value="InterPro"/>
</dbReference>
<protein>
    <recommendedName>
        <fullName evidence="4">Agmatine deiminase</fullName>
    </recommendedName>
</protein>
<dbReference type="OrthoDB" id="9808013at2"/>
<dbReference type="PANTHER" id="PTHR31377:SF0">
    <property type="entry name" value="AGMATINE DEIMINASE-RELATED"/>
    <property type="match status" value="1"/>
</dbReference>
<keyword evidence="3" id="KW-1185">Reference proteome</keyword>
<dbReference type="Gene3D" id="3.75.10.10">
    <property type="entry name" value="L-arginine/glycine Amidinotransferase, Chain A"/>
    <property type="match status" value="1"/>
</dbReference>
<evidence type="ECO:0000256" key="1">
    <source>
        <dbReference type="ARBA" id="ARBA00022801"/>
    </source>
</evidence>
<keyword evidence="1" id="KW-0378">Hydrolase</keyword>
<evidence type="ECO:0000313" key="3">
    <source>
        <dbReference type="Proteomes" id="UP000288293"/>
    </source>
</evidence>
<dbReference type="GO" id="GO:0009446">
    <property type="term" value="P:putrescine biosynthetic process"/>
    <property type="evidence" value="ECO:0007669"/>
    <property type="project" value="InterPro"/>
</dbReference>
<evidence type="ECO:0008006" key="4">
    <source>
        <dbReference type="Google" id="ProtNLM"/>
    </source>
</evidence>
<accession>A0A432W7R4</accession>
<gene>
    <name evidence="2" type="ORF">CWE09_05245</name>
</gene>
<sequence>MAALLPEWSPRRALCLRWPWRPDIWPDAGLAAQRSLIKLLQDIEPLMRTLEMQVVVQVTAACYQQAAAQLPVYVRLQQATYADIWLRDSGPFYTADGQAWLAGFNGWQGLDPAYHDDLIGRQQLLESFALQASELPLVLEGGSLHTDGAGTAVYVASSVLTAGRNPALSHSQFAAMLATYLGIEQLLALPEGLSCDETGGHVDNLLCFLDAQHIAVTLPDSPTHPEYERCYRVFTELQGLCNLQGHPFTLIPLPLPQLYLSRAEAQAIQPVEGVFARRPGMPLSASYCNGICLPGYYLLPVFGCEEDSIALDRLQQALPDFTIVSVDARDLLVGGGGWHCASHTLPTVVER</sequence>
<dbReference type="SUPFAM" id="SSF55909">
    <property type="entry name" value="Pentein"/>
    <property type="match status" value="1"/>
</dbReference>
<evidence type="ECO:0000313" key="2">
    <source>
        <dbReference type="EMBL" id="RUO26130.1"/>
    </source>
</evidence>
<dbReference type="Pfam" id="PF04371">
    <property type="entry name" value="PAD_porph"/>
    <property type="match status" value="1"/>
</dbReference>
<comment type="caution">
    <text evidence="2">The sequence shown here is derived from an EMBL/GenBank/DDBJ whole genome shotgun (WGS) entry which is preliminary data.</text>
</comment>
<dbReference type="RefSeq" id="WP_126802945.1">
    <property type="nucleotide sequence ID" value="NZ_PIPL01000001.1"/>
</dbReference>
<dbReference type="EMBL" id="PIPL01000001">
    <property type="protein sequence ID" value="RUO26130.1"/>
    <property type="molecule type" value="Genomic_DNA"/>
</dbReference>
<dbReference type="GO" id="GO:0047632">
    <property type="term" value="F:agmatine deiminase activity"/>
    <property type="evidence" value="ECO:0007669"/>
    <property type="project" value="TreeGrafter"/>
</dbReference>